<feature type="region of interest" description="Disordered" evidence="1">
    <location>
        <begin position="497"/>
        <end position="535"/>
    </location>
</feature>
<evidence type="ECO:0000313" key="2">
    <source>
        <dbReference type="EMBL" id="EAT92516.1"/>
    </source>
</evidence>
<sequence length="609" mass="68628">MEENWGDMDLTLDPDFDIDDMDIYPEDFNFYHDTEGMNPEHFNPSYATTNDMCNTVDPEDTIQVRAVSQGLNNPNPPYQQYDLLPSHRIQRLESPGEGSSAHAGARRTTRTNTTKNPVIMRYQFRDIESLEKDLEQAKASGKTGDELRPYEERIVKTKTYQKKAGCKKYKDCLKMVCEDMNLSMAEVQALPKEEKRAALAKVRAQGLAPTTGVAQRLGPSQRPQPKTTSYSSRWEKYQTKPGNPRLLQVNERNRARPRGRMNLQRGQASIDKGKGTTRPLQDFATSPAHATPPESFASSSPHDFGLYNAPSPVRPAGNLHESSSPPSSRSRGPTPRSREPTPRSKEPTPRSKEPTPISREATPRSQSSGADSGWNGFSSSPSPFSDPSPTNQPKDKGERRAQQNPTGKGKKVIAPRSSRWGSTTSRAAVKPGLKATRPVRSYGARRQDKVTKSTAPRVGRKSQKQLGRPLEKGSKDRIKAEKAAVKAAWKEQEALKAELGKAQQRTKDAEKEKKREKERYRKEQKKKEVAQKKRESKGLKMIKDARERRAKVFCVYDVPADTIIWKEHPNSELSASQKLNYHMYACHYGMEARMEKAGFYPVLIEVRIY</sequence>
<dbReference type="RefSeq" id="XP_001791680.1">
    <property type="nucleotide sequence ID" value="XM_001791628.1"/>
</dbReference>
<dbReference type="Proteomes" id="UP000001055">
    <property type="component" value="Unassembled WGS sequence"/>
</dbReference>
<name>Q0V4P3_PHANO</name>
<dbReference type="AlphaFoldDB" id="Q0V4P3"/>
<protein>
    <submittedName>
        <fullName evidence="2">Uncharacterized protein</fullName>
    </submittedName>
</protein>
<proteinExistence type="predicted"/>
<feature type="compositionally biased region" description="Low complexity" evidence="1">
    <location>
        <begin position="377"/>
        <end position="389"/>
    </location>
</feature>
<dbReference type="KEGG" id="pno:SNOG_01021"/>
<feature type="compositionally biased region" description="Basic and acidic residues" evidence="1">
    <location>
        <begin position="336"/>
        <end position="353"/>
    </location>
</feature>
<feature type="compositionally biased region" description="Basic and acidic residues" evidence="1">
    <location>
        <begin position="469"/>
        <end position="479"/>
    </location>
</feature>
<organism evidence="2 3">
    <name type="scientific">Phaeosphaeria nodorum (strain SN15 / ATCC MYA-4574 / FGSC 10173)</name>
    <name type="common">Glume blotch fungus</name>
    <name type="synonym">Parastagonospora nodorum</name>
    <dbReference type="NCBI Taxonomy" id="321614"/>
    <lineage>
        <taxon>Eukaryota</taxon>
        <taxon>Fungi</taxon>
        <taxon>Dikarya</taxon>
        <taxon>Ascomycota</taxon>
        <taxon>Pezizomycotina</taxon>
        <taxon>Dothideomycetes</taxon>
        <taxon>Pleosporomycetidae</taxon>
        <taxon>Pleosporales</taxon>
        <taxon>Pleosporineae</taxon>
        <taxon>Phaeosphaeriaceae</taxon>
        <taxon>Parastagonospora</taxon>
    </lineage>
</organism>
<evidence type="ECO:0000313" key="3">
    <source>
        <dbReference type="Proteomes" id="UP000001055"/>
    </source>
</evidence>
<feature type="compositionally biased region" description="Polar residues" evidence="1">
    <location>
        <begin position="221"/>
        <end position="232"/>
    </location>
</feature>
<dbReference type="OMA" id="KATHAGR"/>
<reference evidence="3" key="1">
    <citation type="journal article" date="2007" name="Plant Cell">
        <title>Dothideomycete-plant interactions illuminated by genome sequencing and EST analysis of the wheat pathogen Stagonospora nodorum.</title>
        <authorList>
            <person name="Hane J.K."/>
            <person name="Lowe R.G."/>
            <person name="Solomon P.S."/>
            <person name="Tan K.C."/>
            <person name="Schoch C.L."/>
            <person name="Spatafora J.W."/>
            <person name="Crous P.W."/>
            <person name="Kodira C."/>
            <person name="Birren B.W."/>
            <person name="Galagan J.E."/>
            <person name="Torriani S.F."/>
            <person name="McDonald B.A."/>
            <person name="Oliver R.P."/>
        </authorList>
    </citation>
    <scope>NUCLEOTIDE SEQUENCE [LARGE SCALE GENOMIC DNA]</scope>
    <source>
        <strain evidence="3">SN15 / ATCC MYA-4574 / FGSC 10173</strain>
    </source>
</reference>
<gene>
    <name evidence="2" type="ORF">SNOG_01021</name>
</gene>
<dbReference type="GeneID" id="5968389"/>
<feature type="region of interest" description="Disordered" evidence="1">
    <location>
        <begin position="206"/>
        <end position="479"/>
    </location>
</feature>
<dbReference type="EMBL" id="CH445325">
    <property type="protein sequence ID" value="EAT92516.1"/>
    <property type="molecule type" value="Genomic_DNA"/>
</dbReference>
<dbReference type="VEuPathDB" id="FungiDB:JI435_426960"/>
<feature type="compositionally biased region" description="Low complexity" evidence="1">
    <location>
        <begin position="321"/>
        <end position="335"/>
    </location>
</feature>
<evidence type="ECO:0000256" key="1">
    <source>
        <dbReference type="SAM" id="MobiDB-lite"/>
    </source>
</evidence>
<accession>Q0V4P3</accession>
<dbReference type="InParanoid" id="Q0V4P3"/>